<feature type="domain" description="Hcy-binding" evidence="6">
    <location>
        <begin position="46"/>
        <end position="356"/>
    </location>
</feature>
<evidence type="ECO:0000259" key="6">
    <source>
        <dbReference type="PROSITE" id="PS50970"/>
    </source>
</evidence>
<reference evidence="7" key="1">
    <citation type="submission" date="2022-11" db="UniProtKB">
        <authorList>
            <consortium name="EnsemblMetazoa"/>
        </authorList>
    </citation>
    <scope>IDENTIFICATION</scope>
</reference>
<evidence type="ECO:0000313" key="8">
    <source>
        <dbReference type="Proteomes" id="UP000887568"/>
    </source>
</evidence>
<feature type="binding site" evidence="4 5">
    <location>
        <position position="258"/>
    </location>
    <ligand>
        <name>Zn(2+)</name>
        <dbReference type="ChEBI" id="CHEBI:29105"/>
    </ligand>
</feature>
<keyword evidence="4 5" id="KW-0862">Zinc</keyword>
<keyword evidence="4 5" id="KW-0479">Metal-binding</keyword>
<proteinExistence type="predicted"/>
<dbReference type="Gene3D" id="3.20.20.330">
    <property type="entry name" value="Homocysteine-binding-like domain"/>
    <property type="match status" value="1"/>
</dbReference>
<evidence type="ECO:0000313" key="7">
    <source>
        <dbReference type="EnsemblMetazoa" id="XP_038059378.1"/>
    </source>
</evidence>
<protein>
    <recommendedName>
        <fullName evidence="6">Hcy-binding domain-containing protein</fullName>
    </recommendedName>
</protein>
<dbReference type="GeneID" id="119730497"/>
<dbReference type="GO" id="GO:0009086">
    <property type="term" value="P:methionine biosynthetic process"/>
    <property type="evidence" value="ECO:0007669"/>
    <property type="project" value="InterPro"/>
</dbReference>
<dbReference type="AlphaFoldDB" id="A0A914A6F0"/>
<feature type="binding site" evidence="4 5">
    <location>
        <position position="342"/>
    </location>
    <ligand>
        <name>Zn(2+)</name>
        <dbReference type="ChEBI" id="CHEBI:29105"/>
    </ligand>
</feature>
<dbReference type="InterPro" id="IPR017226">
    <property type="entry name" value="BHMT-like"/>
</dbReference>
<dbReference type="OrthoDB" id="261426at2759"/>
<dbReference type="EnsemblMetazoa" id="XM_038203450.1">
    <property type="protein sequence ID" value="XP_038059378.1"/>
    <property type="gene ID" value="LOC119730497"/>
</dbReference>
<comment type="cofactor">
    <cofactor evidence="4">
        <name>Zn(2+)</name>
        <dbReference type="ChEBI" id="CHEBI:29105"/>
    </cofactor>
    <text evidence="4">Binds 1 zinc ion per subunit.</text>
</comment>
<evidence type="ECO:0000256" key="2">
    <source>
        <dbReference type="ARBA" id="ARBA00022679"/>
    </source>
</evidence>
<dbReference type="InterPro" id="IPR003726">
    <property type="entry name" value="HCY_dom"/>
</dbReference>
<dbReference type="Pfam" id="PF02574">
    <property type="entry name" value="S-methyl_trans"/>
    <property type="match status" value="1"/>
</dbReference>
<keyword evidence="2 5" id="KW-0808">Transferase</keyword>
<dbReference type="PANTHER" id="PTHR11103">
    <property type="entry name" value="SLR1189 PROTEIN"/>
    <property type="match status" value="1"/>
</dbReference>
<dbReference type="GO" id="GO:0008270">
    <property type="term" value="F:zinc ion binding"/>
    <property type="evidence" value="ECO:0007669"/>
    <property type="project" value="InterPro"/>
</dbReference>
<dbReference type="InterPro" id="IPR036589">
    <property type="entry name" value="HCY_dom_sf"/>
</dbReference>
<evidence type="ECO:0000256" key="4">
    <source>
        <dbReference type="PIRSR" id="PIRSR037505-2"/>
    </source>
</evidence>
<dbReference type="GO" id="GO:0008168">
    <property type="term" value="F:methyltransferase activity"/>
    <property type="evidence" value="ECO:0007669"/>
    <property type="project" value="UniProtKB-UniRule"/>
</dbReference>
<evidence type="ECO:0000256" key="1">
    <source>
        <dbReference type="ARBA" id="ARBA00022603"/>
    </source>
</evidence>
<keyword evidence="1 5" id="KW-0489">Methyltransferase</keyword>
<dbReference type="PIRSF" id="PIRSF037505">
    <property type="entry name" value="Betaine_HMT"/>
    <property type="match status" value="1"/>
</dbReference>
<organism evidence="7 8">
    <name type="scientific">Patiria miniata</name>
    <name type="common">Bat star</name>
    <name type="synonym">Asterina miniata</name>
    <dbReference type="NCBI Taxonomy" id="46514"/>
    <lineage>
        <taxon>Eukaryota</taxon>
        <taxon>Metazoa</taxon>
        <taxon>Echinodermata</taxon>
        <taxon>Eleutherozoa</taxon>
        <taxon>Asterozoa</taxon>
        <taxon>Asteroidea</taxon>
        <taxon>Valvatacea</taxon>
        <taxon>Valvatida</taxon>
        <taxon>Asterinidae</taxon>
        <taxon>Patiria</taxon>
    </lineage>
</organism>
<dbReference type="PROSITE" id="PS50970">
    <property type="entry name" value="HCY"/>
    <property type="match status" value="1"/>
</dbReference>
<keyword evidence="8" id="KW-1185">Reference proteome</keyword>
<dbReference type="RefSeq" id="XP_038059378.1">
    <property type="nucleotide sequence ID" value="XM_038203450.1"/>
</dbReference>
<dbReference type="PANTHER" id="PTHR11103:SF18">
    <property type="entry name" value="SLR1189 PROTEIN"/>
    <property type="match status" value="1"/>
</dbReference>
<accession>A0A914A6F0</accession>
<evidence type="ECO:0000256" key="3">
    <source>
        <dbReference type="ARBA" id="ARBA00034478"/>
    </source>
</evidence>
<dbReference type="SUPFAM" id="SSF82282">
    <property type="entry name" value="Homocysteine S-methyltransferase"/>
    <property type="match status" value="1"/>
</dbReference>
<name>A0A914A6F0_PATMI</name>
<dbReference type="Proteomes" id="UP000887568">
    <property type="component" value="Unplaced"/>
</dbReference>
<sequence>MYKTKKWSRFQHKISAFSHQAEKYQPSVIRRRVELQDRRIMPGKVKGLMDRLHDGESVVIAEGYLFIFERRGYLQAGSFVPEVVLEYPELLRLQYEEFYRAGSDVVLAFTYYAHREKVSLIDREADLEKMNRTALRMAREVADKTGSLMAGNICNSNIYVPNDPDITAKIKSMFKEQIEWAVEEGADFILAETFSDLGEALLALEAVKTYGKGLPVVVTMAWHKNEVNGRPATIDGVEICETFKQLEAAGADVLGLNCARGPTTMLPLMEEVKKCIKTPLAAIPVPYRTTKAEPNFQSLTDPLSGKRLFPEDLNAALCSRSDIKEFGRRCQELGIQVVGVCCGNECHYTRTLCETLGRTVPASRYSADMSKHYIFGTSEKLSTRYTSGEGKQHTA</sequence>
<comment type="pathway">
    <text evidence="3">Amino-acid biosynthesis; L-methionine biosynthesis via de novo pathway.</text>
</comment>
<feature type="binding site" evidence="4 5">
    <location>
        <position position="341"/>
    </location>
    <ligand>
        <name>Zn(2+)</name>
        <dbReference type="ChEBI" id="CHEBI:29105"/>
    </ligand>
</feature>
<evidence type="ECO:0000256" key="5">
    <source>
        <dbReference type="PROSITE-ProRule" id="PRU00333"/>
    </source>
</evidence>
<dbReference type="GO" id="GO:0032259">
    <property type="term" value="P:methylation"/>
    <property type="evidence" value="ECO:0007669"/>
    <property type="project" value="UniProtKB-KW"/>
</dbReference>